<keyword evidence="1" id="KW-0472">Membrane</keyword>
<dbReference type="AlphaFoldDB" id="A0A2M4D486"/>
<accession>A0A2M4D486</accession>
<sequence length="138" mass="15624">MLRFRQLAFSLCNVEYVFTIALYGIFFPVHRTVKMFCFTSLEKKCFRRIVPRRIKPSRSVKIAQSLFATIPLLKPKLSSDRTLHTPQAVEPRLTSDFLCILESLASGSAALFFRRMNLCFRNTPNALALGAVCCTALG</sequence>
<evidence type="ECO:0000313" key="2">
    <source>
        <dbReference type="EMBL" id="MBW72375.1"/>
    </source>
</evidence>
<keyword evidence="1" id="KW-1133">Transmembrane helix</keyword>
<keyword evidence="1" id="KW-0812">Transmembrane</keyword>
<name>A0A2M4D486_ANODA</name>
<proteinExistence type="predicted"/>
<feature type="transmembrane region" description="Helical" evidence="1">
    <location>
        <begin position="7"/>
        <end position="26"/>
    </location>
</feature>
<evidence type="ECO:0000256" key="1">
    <source>
        <dbReference type="SAM" id="Phobius"/>
    </source>
</evidence>
<dbReference type="EMBL" id="GGFL01008197">
    <property type="protein sequence ID" value="MBW72375.1"/>
    <property type="molecule type" value="Transcribed_RNA"/>
</dbReference>
<organism evidence="2">
    <name type="scientific">Anopheles darlingi</name>
    <name type="common">Mosquito</name>
    <dbReference type="NCBI Taxonomy" id="43151"/>
    <lineage>
        <taxon>Eukaryota</taxon>
        <taxon>Metazoa</taxon>
        <taxon>Ecdysozoa</taxon>
        <taxon>Arthropoda</taxon>
        <taxon>Hexapoda</taxon>
        <taxon>Insecta</taxon>
        <taxon>Pterygota</taxon>
        <taxon>Neoptera</taxon>
        <taxon>Endopterygota</taxon>
        <taxon>Diptera</taxon>
        <taxon>Nematocera</taxon>
        <taxon>Culicoidea</taxon>
        <taxon>Culicidae</taxon>
        <taxon>Anophelinae</taxon>
        <taxon>Anopheles</taxon>
    </lineage>
</organism>
<reference evidence="2" key="1">
    <citation type="submission" date="2018-01" db="EMBL/GenBank/DDBJ databases">
        <title>An insight into the sialome of Amazonian anophelines.</title>
        <authorList>
            <person name="Ribeiro J.M."/>
            <person name="Scarpassa V."/>
            <person name="Calvo E."/>
        </authorList>
    </citation>
    <scope>NUCLEOTIDE SEQUENCE</scope>
</reference>
<protein>
    <submittedName>
        <fullName evidence="2">Putative secreted protein</fullName>
    </submittedName>
</protein>